<name>A0A1T5G064_9SPHI</name>
<dbReference type="Pfam" id="PF14322">
    <property type="entry name" value="SusD-like_3"/>
    <property type="match status" value="1"/>
</dbReference>
<feature type="domain" description="SusD-like N-terminal" evidence="8">
    <location>
        <begin position="62"/>
        <end position="220"/>
    </location>
</feature>
<evidence type="ECO:0000256" key="2">
    <source>
        <dbReference type="ARBA" id="ARBA00006275"/>
    </source>
</evidence>
<keyword evidence="3" id="KW-0732">Signal</keyword>
<feature type="domain" description="RagB/SusD" evidence="7">
    <location>
        <begin position="338"/>
        <end position="429"/>
    </location>
</feature>
<dbReference type="InterPro" id="IPR012944">
    <property type="entry name" value="SusD_RagB_dom"/>
</dbReference>
<keyword evidence="6" id="KW-0802">TPR repeat</keyword>
<dbReference type="AlphaFoldDB" id="A0A1T5G064"/>
<evidence type="ECO:0000259" key="8">
    <source>
        <dbReference type="Pfam" id="PF14322"/>
    </source>
</evidence>
<proteinExistence type="inferred from homology"/>
<keyword evidence="10" id="KW-1185">Reference proteome</keyword>
<evidence type="ECO:0000256" key="4">
    <source>
        <dbReference type="ARBA" id="ARBA00023136"/>
    </source>
</evidence>
<dbReference type="InterPro" id="IPR033985">
    <property type="entry name" value="SusD-like_N"/>
</dbReference>
<dbReference type="PROSITE" id="PS50005">
    <property type="entry name" value="TPR"/>
    <property type="match status" value="1"/>
</dbReference>
<dbReference type="Pfam" id="PF07980">
    <property type="entry name" value="SusD_RagB"/>
    <property type="match status" value="1"/>
</dbReference>
<evidence type="ECO:0000259" key="7">
    <source>
        <dbReference type="Pfam" id="PF07980"/>
    </source>
</evidence>
<evidence type="ECO:0000313" key="9">
    <source>
        <dbReference type="EMBL" id="SKC01654.1"/>
    </source>
</evidence>
<dbReference type="Proteomes" id="UP000190150">
    <property type="component" value="Unassembled WGS sequence"/>
</dbReference>
<dbReference type="EMBL" id="FUZF01000020">
    <property type="protein sequence ID" value="SKC01654.1"/>
    <property type="molecule type" value="Genomic_DNA"/>
</dbReference>
<dbReference type="InterPro" id="IPR019734">
    <property type="entry name" value="TPR_rpt"/>
</dbReference>
<keyword evidence="4" id="KW-0472">Membrane</keyword>
<dbReference type="STRING" id="1513896.SAMN05660841_03641"/>
<dbReference type="PROSITE" id="PS51257">
    <property type="entry name" value="PROKAR_LIPOPROTEIN"/>
    <property type="match status" value="1"/>
</dbReference>
<dbReference type="GO" id="GO:0009279">
    <property type="term" value="C:cell outer membrane"/>
    <property type="evidence" value="ECO:0007669"/>
    <property type="project" value="UniProtKB-SubCell"/>
</dbReference>
<evidence type="ECO:0000256" key="1">
    <source>
        <dbReference type="ARBA" id="ARBA00004442"/>
    </source>
</evidence>
<comment type="similarity">
    <text evidence="2">Belongs to the SusD family.</text>
</comment>
<reference evidence="10" key="1">
    <citation type="submission" date="2017-02" db="EMBL/GenBank/DDBJ databases">
        <authorList>
            <person name="Varghese N."/>
            <person name="Submissions S."/>
        </authorList>
    </citation>
    <scope>NUCLEOTIDE SEQUENCE [LARGE SCALE GENOMIC DNA]</scope>
    <source>
        <strain evidence="10">DSM 24091</strain>
    </source>
</reference>
<feature type="repeat" description="TPR" evidence="6">
    <location>
        <begin position="209"/>
        <end position="242"/>
    </location>
</feature>
<organism evidence="9 10">
    <name type="scientific">Sphingobacterium nematocida</name>
    <dbReference type="NCBI Taxonomy" id="1513896"/>
    <lineage>
        <taxon>Bacteria</taxon>
        <taxon>Pseudomonadati</taxon>
        <taxon>Bacteroidota</taxon>
        <taxon>Sphingobacteriia</taxon>
        <taxon>Sphingobacteriales</taxon>
        <taxon>Sphingobacteriaceae</taxon>
        <taxon>Sphingobacterium</taxon>
    </lineage>
</organism>
<sequence>MKKIFFALLIAGSLTGCQEYLNVQPKGPFIPKTMQDYEELSSNPSYKSNSNAYLERLSDGIFIADANVKSGMNSASSKTYIWAAEYYKNTEADGAWNGNYNNIYNTNIILQELDGIPDGTVERKNIVKGNALCNRAYAYLNLVLLYAPYYNEATAAKDLAVPLVTTPDLETKSKRATVKEVYDFILSDLTEALPLLPEKGKNVYRNSKATAHGILARLYLNIGDYDKAAANAAEALKYNTNLFDYNTVSFQNPSRPFLGWATRELPYQHTEMLGYFTTSFGSVLTSTHISPDLLAVVNEKDLRLKFGWSPSDRQGVPVKEPYPIYINTDLNYNIAVPEMMLIVAEADARANRTSQALAQLNTLRKKRFAPADYKDLTAVDKDEALKLVINERRIELFGKGLRWFDMKRLDKDPMFAKTYTRANTYEEFKLEKGSPNFVSQIPANVMLLNPNILPNPR</sequence>
<dbReference type="InterPro" id="IPR011990">
    <property type="entry name" value="TPR-like_helical_dom_sf"/>
</dbReference>
<evidence type="ECO:0000256" key="6">
    <source>
        <dbReference type="PROSITE-ProRule" id="PRU00339"/>
    </source>
</evidence>
<dbReference type="Gene3D" id="1.25.40.390">
    <property type="match status" value="2"/>
</dbReference>
<dbReference type="RefSeq" id="WP_079645281.1">
    <property type="nucleotide sequence ID" value="NZ_FUZF01000020.1"/>
</dbReference>
<protein>
    <submittedName>
        <fullName evidence="9">SusD family protein</fullName>
    </submittedName>
</protein>
<gene>
    <name evidence="9" type="ORF">SAMN05660841_03641</name>
</gene>
<evidence type="ECO:0000256" key="5">
    <source>
        <dbReference type="ARBA" id="ARBA00023237"/>
    </source>
</evidence>
<comment type="subcellular location">
    <subcellularLocation>
        <location evidence="1">Cell outer membrane</location>
    </subcellularLocation>
</comment>
<dbReference type="SUPFAM" id="SSF48452">
    <property type="entry name" value="TPR-like"/>
    <property type="match status" value="1"/>
</dbReference>
<evidence type="ECO:0000313" key="10">
    <source>
        <dbReference type="Proteomes" id="UP000190150"/>
    </source>
</evidence>
<keyword evidence="5" id="KW-0998">Cell outer membrane</keyword>
<dbReference type="OrthoDB" id="629561at2"/>
<accession>A0A1T5G064</accession>
<evidence type="ECO:0000256" key="3">
    <source>
        <dbReference type="ARBA" id="ARBA00022729"/>
    </source>
</evidence>